<feature type="compositionally biased region" description="Basic and acidic residues" evidence="2">
    <location>
        <begin position="175"/>
        <end position="185"/>
    </location>
</feature>
<organism evidence="3 4">
    <name type="scientific">Polistes dominula</name>
    <name type="common">European paper wasp</name>
    <name type="synonym">Vespa dominula</name>
    <dbReference type="NCBI Taxonomy" id="743375"/>
    <lineage>
        <taxon>Eukaryota</taxon>
        <taxon>Metazoa</taxon>
        <taxon>Ecdysozoa</taxon>
        <taxon>Arthropoda</taxon>
        <taxon>Hexapoda</taxon>
        <taxon>Insecta</taxon>
        <taxon>Pterygota</taxon>
        <taxon>Neoptera</taxon>
        <taxon>Endopterygota</taxon>
        <taxon>Hymenoptera</taxon>
        <taxon>Apocrita</taxon>
        <taxon>Aculeata</taxon>
        <taxon>Vespoidea</taxon>
        <taxon>Vespidae</taxon>
        <taxon>Polistinae</taxon>
        <taxon>Polistini</taxon>
        <taxon>Polistes</taxon>
    </lineage>
</organism>
<evidence type="ECO:0000256" key="2">
    <source>
        <dbReference type="SAM" id="MobiDB-lite"/>
    </source>
</evidence>
<evidence type="ECO:0000313" key="4">
    <source>
        <dbReference type="RefSeq" id="XP_015186354.1"/>
    </source>
</evidence>
<proteinExistence type="predicted"/>
<evidence type="ECO:0000256" key="1">
    <source>
        <dbReference type="PROSITE-ProRule" id="PRU00497"/>
    </source>
</evidence>
<dbReference type="RefSeq" id="XP_015186354.1">
    <property type="nucleotide sequence ID" value="XM_015330868.1"/>
</dbReference>
<dbReference type="InterPro" id="IPR000618">
    <property type="entry name" value="Insect_cuticle"/>
</dbReference>
<protein>
    <submittedName>
        <fullName evidence="4">Uncharacterized protein LOC107071676</fullName>
    </submittedName>
</protein>
<accession>A0ABM1J1L7</accession>
<dbReference type="Pfam" id="PF00379">
    <property type="entry name" value="Chitin_bind_4"/>
    <property type="match status" value="1"/>
</dbReference>
<keyword evidence="1" id="KW-0193">Cuticle</keyword>
<keyword evidence="3" id="KW-1185">Reference proteome</keyword>
<feature type="region of interest" description="Disordered" evidence="2">
    <location>
        <begin position="137"/>
        <end position="185"/>
    </location>
</feature>
<dbReference type="Proteomes" id="UP000694924">
    <property type="component" value="Unplaced"/>
</dbReference>
<reference evidence="4" key="1">
    <citation type="submission" date="2025-08" db="UniProtKB">
        <authorList>
            <consortium name="RefSeq"/>
        </authorList>
    </citation>
    <scope>IDENTIFICATION</scope>
    <source>
        <tissue evidence="4">Whole body</tissue>
    </source>
</reference>
<name>A0ABM1J1L7_POLDO</name>
<sequence length="185" mass="19330">MDHRRVILVVGQSLVTIYLLSLTCCSAEKLSPDQKAPPFARGSGGLILKTPYEGGGGGGGGGLPSSSNVDGVQREEKEDIKIVDGQPVRVVEGSFSYKSPEGLPVSVKYVADENGNRASFKFGTAAGGNGIVGTGIDHGNNKLVEPPYPPNGPPDNVLNGKGLGKYIPPSSDKNNNVDRKYLPPQ</sequence>
<gene>
    <name evidence="4" type="primary">LOC107071676</name>
</gene>
<dbReference type="PROSITE" id="PS51155">
    <property type="entry name" value="CHIT_BIND_RR_2"/>
    <property type="match status" value="1"/>
</dbReference>
<evidence type="ECO:0000313" key="3">
    <source>
        <dbReference type="Proteomes" id="UP000694924"/>
    </source>
</evidence>
<dbReference type="GeneID" id="107071676"/>